<keyword evidence="10" id="KW-1185">Reference proteome</keyword>
<dbReference type="Proteomes" id="UP000026962">
    <property type="component" value="Chromosome 9"/>
</dbReference>
<dbReference type="AlphaFoldDB" id="A0A0E0M3G1"/>
<dbReference type="eggNOG" id="KOG4658">
    <property type="taxonomic scope" value="Eukaryota"/>
</dbReference>
<evidence type="ECO:0000256" key="5">
    <source>
        <dbReference type="ARBA" id="ARBA00022821"/>
    </source>
</evidence>
<evidence type="ECO:0008006" key="11">
    <source>
        <dbReference type="Google" id="ProtNLM"/>
    </source>
</evidence>
<dbReference type="STRING" id="4537.A0A0E0M3G1"/>
<evidence type="ECO:0000256" key="6">
    <source>
        <dbReference type="SAM" id="MobiDB-lite"/>
    </source>
</evidence>
<keyword evidence="2" id="KW-0433">Leucine-rich repeat</keyword>
<evidence type="ECO:0000256" key="3">
    <source>
        <dbReference type="ARBA" id="ARBA00022737"/>
    </source>
</evidence>
<dbReference type="Gene3D" id="3.40.50.300">
    <property type="entry name" value="P-loop containing nucleotide triphosphate hydrolases"/>
    <property type="match status" value="1"/>
</dbReference>
<dbReference type="CDD" id="cd14798">
    <property type="entry name" value="RX-CC_like"/>
    <property type="match status" value="1"/>
</dbReference>
<keyword evidence="3" id="KW-0677">Repeat</keyword>
<feature type="domain" description="Disease resistance N-terminal" evidence="8">
    <location>
        <begin position="13"/>
        <end position="97"/>
    </location>
</feature>
<keyword evidence="5" id="KW-0611">Plant defense</keyword>
<dbReference type="Gene3D" id="1.20.5.4130">
    <property type="match status" value="1"/>
</dbReference>
<dbReference type="PANTHER" id="PTHR19338">
    <property type="entry name" value="TRANSLOCASE OF INNER MITOCHONDRIAL MEMBRANE 13 HOMOLOG"/>
    <property type="match status" value="1"/>
</dbReference>
<evidence type="ECO:0000256" key="2">
    <source>
        <dbReference type="ARBA" id="ARBA00022614"/>
    </source>
</evidence>
<dbReference type="HOGENOM" id="CLU_000837_29_7_1"/>
<organism evidence="9">
    <name type="scientific">Oryza punctata</name>
    <name type="common">Red rice</name>
    <dbReference type="NCBI Taxonomy" id="4537"/>
    <lineage>
        <taxon>Eukaryota</taxon>
        <taxon>Viridiplantae</taxon>
        <taxon>Streptophyta</taxon>
        <taxon>Embryophyta</taxon>
        <taxon>Tracheophyta</taxon>
        <taxon>Spermatophyta</taxon>
        <taxon>Magnoliopsida</taxon>
        <taxon>Liliopsida</taxon>
        <taxon>Poales</taxon>
        <taxon>Poaceae</taxon>
        <taxon>BOP clade</taxon>
        <taxon>Oryzoideae</taxon>
        <taxon>Oryzeae</taxon>
        <taxon>Oryzinae</taxon>
        <taxon>Oryza</taxon>
    </lineage>
</organism>
<dbReference type="GO" id="GO:0006952">
    <property type="term" value="P:defense response"/>
    <property type="evidence" value="ECO:0007669"/>
    <property type="project" value="UniProtKB-KW"/>
</dbReference>
<dbReference type="InterPro" id="IPR041118">
    <property type="entry name" value="Rx_N"/>
</dbReference>
<proteinExistence type="inferred from homology"/>
<name>A0A0E0M3G1_ORYPU</name>
<feature type="region of interest" description="Disordered" evidence="6">
    <location>
        <begin position="139"/>
        <end position="160"/>
    </location>
</feature>
<dbReference type="PANTHER" id="PTHR19338:SF58">
    <property type="entry name" value="OS09G0517100 PROTEIN"/>
    <property type="match status" value="1"/>
</dbReference>
<dbReference type="Pfam" id="PF00931">
    <property type="entry name" value="NB-ARC"/>
    <property type="match status" value="1"/>
</dbReference>
<dbReference type="Gramene" id="OPUNC09G14970.1">
    <property type="protein sequence ID" value="OPUNC09G14970.1"/>
    <property type="gene ID" value="OPUNC09G14970"/>
</dbReference>
<sequence>MEATAVSLARSVLDGVLNRAGSAVADEAALLLGVRREVEFIRDELDMMRSFLKVATANPDADDTVRTWVKQVRDLAYDVEDSLLDFALFADTSSSSSSWLPWRIAERHRVAARIRELKASVDELNQRTQRYHVVVEHPRAPLGTRGGGGGASDDQQLPDHDGQYSAELAFQESDIIGRAREKAEVTELVLSGCGDVGGGGGGALGVVSVWGMGGMGKSSLVRMVYNDPVLLDAFDCDAWVTVPHPLDSADEFVR</sequence>
<dbReference type="InterPro" id="IPR027417">
    <property type="entry name" value="P-loop_NTPase"/>
</dbReference>
<evidence type="ECO:0000256" key="1">
    <source>
        <dbReference type="ARBA" id="ARBA00008894"/>
    </source>
</evidence>
<protein>
    <recommendedName>
        <fullName evidence="11">Rx N-terminal domain-containing protein</fullName>
    </recommendedName>
</protein>
<keyword evidence="4" id="KW-0547">Nucleotide-binding</keyword>
<accession>A0A0E0M3G1</accession>
<reference evidence="9" key="1">
    <citation type="submission" date="2015-04" db="UniProtKB">
        <authorList>
            <consortium name="EnsemblPlants"/>
        </authorList>
    </citation>
    <scope>IDENTIFICATION</scope>
</reference>
<evidence type="ECO:0000259" key="7">
    <source>
        <dbReference type="Pfam" id="PF00931"/>
    </source>
</evidence>
<evidence type="ECO:0000256" key="4">
    <source>
        <dbReference type="ARBA" id="ARBA00022741"/>
    </source>
</evidence>
<dbReference type="SUPFAM" id="SSF52540">
    <property type="entry name" value="P-loop containing nucleoside triphosphate hydrolases"/>
    <property type="match status" value="1"/>
</dbReference>
<comment type="similarity">
    <text evidence="1">Belongs to the disease resistance NB-LRR family.</text>
</comment>
<dbReference type="InterPro" id="IPR038005">
    <property type="entry name" value="RX-like_CC"/>
</dbReference>
<feature type="domain" description="NB-ARC" evidence="7">
    <location>
        <begin position="204"/>
        <end position="243"/>
    </location>
</feature>
<dbReference type="InterPro" id="IPR002182">
    <property type="entry name" value="NB-ARC"/>
</dbReference>
<dbReference type="OMA" id="FQVIRCF"/>
<evidence type="ECO:0000259" key="8">
    <source>
        <dbReference type="Pfam" id="PF18052"/>
    </source>
</evidence>
<dbReference type="GO" id="GO:0043531">
    <property type="term" value="F:ADP binding"/>
    <property type="evidence" value="ECO:0007669"/>
    <property type="project" value="InterPro"/>
</dbReference>
<evidence type="ECO:0000313" key="10">
    <source>
        <dbReference type="Proteomes" id="UP000026962"/>
    </source>
</evidence>
<dbReference type="EnsemblPlants" id="OPUNC09G14970.1">
    <property type="protein sequence ID" value="OPUNC09G14970.1"/>
    <property type="gene ID" value="OPUNC09G14970"/>
</dbReference>
<dbReference type="Pfam" id="PF18052">
    <property type="entry name" value="Rx_N"/>
    <property type="match status" value="1"/>
</dbReference>
<evidence type="ECO:0000313" key="9">
    <source>
        <dbReference type="EnsemblPlants" id="OPUNC09G14970.1"/>
    </source>
</evidence>
<reference evidence="9" key="2">
    <citation type="submission" date="2018-05" db="EMBL/GenBank/DDBJ databases">
        <title>OpunRS2 (Oryza punctata Reference Sequence Version 2).</title>
        <authorList>
            <person name="Zhang J."/>
            <person name="Kudrna D."/>
            <person name="Lee S."/>
            <person name="Talag J."/>
            <person name="Welchert J."/>
            <person name="Wing R.A."/>
        </authorList>
    </citation>
    <scope>NUCLEOTIDE SEQUENCE [LARGE SCALE GENOMIC DNA]</scope>
</reference>